<dbReference type="InterPro" id="IPR003399">
    <property type="entry name" value="Mce/MlaD"/>
</dbReference>
<keyword evidence="5" id="KW-1185">Reference proteome</keyword>
<feature type="transmembrane region" description="Helical" evidence="1">
    <location>
        <begin position="14"/>
        <end position="33"/>
    </location>
</feature>
<sequence>MIDQTGRGPTARQLLIAGAAGLVAFALALGFLMGRYTGSFGSKIAVVAQLTNVGDGLPQGSSVKFRGMRIGEVTDVSVAAVGTEQSVRIELDPEFAGKIPANVTARVVPDNLFAVAGVELVFNGGDREFLHAGSRIAQDRSAGTITLQHTLTSVRGVLDKIDPMQFGRVLGTLSYALDGSGRMPGSTLERVDRWLREVSAATPDVPGLLDDLAASMHALNQSAPDLIGVLANSVESARTIADRRGQLVALLTGSTSTVGTVQDLFARNPDVGKEVTAGTSDTFGGLAADPDAVTQAIANLNDSTRRLKTTFTWGPQHQQVWNAGISFTPWEPNTVADCPRYGALTGPSCGTAPAVPDYGYLPESMRPHRLDAAAGLPPPAPVAPGNPLPHSGPDPFAGTPLQGLFPAALAQPGGTIALSGDAAQIALLGRRPNTAEYLLLATILRGGTVQVSPGEGK</sequence>
<feature type="domain" description="Mammalian cell entry C-terminal" evidence="3">
    <location>
        <begin position="129"/>
        <end position="347"/>
    </location>
</feature>
<dbReference type="InterPro" id="IPR052336">
    <property type="entry name" value="MlaD_Phospholipid_Transporter"/>
</dbReference>
<dbReference type="GO" id="GO:0051701">
    <property type="term" value="P:biological process involved in interaction with host"/>
    <property type="evidence" value="ECO:0007669"/>
    <property type="project" value="TreeGrafter"/>
</dbReference>
<feature type="domain" description="Mce/MlaD" evidence="2">
    <location>
        <begin position="44"/>
        <end position="121"/>
    </location>
</feature>
<dbReference type="PANTHER" id="PTHR33371">
    <property type="entry name" value="INTERMEMBRANE PHOSPHOLIPID TRANSPORT SYSTEM BINDING PROTEIN MLAD-RELATED"/>
    <property type="match status" value="1"/>
</dbReference>
<keyword evidence="1" id="KW-0472">Membrane</keyword>
<reference evidence="4 5" key="1">
    <citation type="journal article" date="2019" name="ACS Chem. Biol.">
        <title>Identification and Mobilization of a Cryptic Antibiotic Biosynthesis Gene Locus from a Human-Pathogenic Nocardia Isolate.</title>
        <authorList>
            <person name="Herisse M."/>
            <person name="Ishida K."/>
            <person name="Porter J.L."/>
            <person name="Howden B."/>
            <person name="Hertweck C."/>
            <person name="Stinear T.P."/>
            <person name="Pidot S.J."/>
        </authorList>
    </citation>
    <scope>NUCLEOTIDE SEQUENCE [LARGE SCALE GENOMIC DNA]</scope>
    <source>
        <strain evidence="4 5">AUSMDU00012717</strain>
    </source>
</reference>
<evidence type="ECO:0000313" key="4">
    <source>
        <dbReference type="EMBL" id="QIS11363.1"/>
    </source>
</evidence>
<dbReference type="Pfam" id="PF11887">
    <property type="entry name" value="Mce4_CUP1"/>
    <property type="match status" value="1"/>
</dbReference>
<protein>
    <submittedName>
        <fullName evidence="4">MCE family protein</fullName>
    </submittedName>
</protein>
<evidence type="ECO:0000259" key="3">
    <source>
        <dbReference type="Pfam" id="PF11887"/>
    </source>
</evidence>
<keyword evidence="1" id="KW-0812">Transmembrane</keyword>
<dbReference type="PANTHER" id="PTHR33371:SF19">
    <property type="entry name" value="MCE-FAMILY PROTEIN MCE4A"/>
    <property type="match status" value="1"/>
</dbReference>
<dbReference type="GO" id="GO:0005576">
    <property type="term" value="C:extracellular region"/>
    <property type="evidence" value="ECO:0007669"/>
    <property type="project" value="TreeGrafter"/>
</dbReference>
<name>A0A6G9YED8_9NOCA</name>
<keyword evidence="1" id="KW-1133">Transmembrane helix</keyword>
<dbReference type="EMBL" id="CP046172">
    <property type="protein sequence ID" value="QIS11363.1"/>
    <property type="molecule type" value="Genomic_DNA"/>
</dbReference>
<evidence type="ECO:0000259" key="2">
    <source>
        <dbReference type="Pfam" id="PF02470"/>
    </source>
</evidence>
<dbReference type="InterPro" id="IPR024516">
    <property type="entry name" value="Mce_C"/>
</dbReference>
<evidence type="ECO:0000313" key="5">
    <source>
        <dbReference type="Proteomes" id="UP000503540"/>
    </source>
</evidence>
<dbReference type="RefSeq" id="WP_167474194.1">
    <property type="nucleotide sequence ID" value="NZ_CP046172.1"/>
</dbReference>
<organism evidence="4 5">
    <name type="scientific">Nocardia arthritidis</name>
    <dbReference type="NCBI Taxonomy" id="228602"/>
    <lineage>
        <taxon>Bacteria</taxon>
        <taxon>Bacillati</taxon>
        <taxon>Actinomycetota</taxon>
        <taxon>Actinomycetes</taxon>
        <taxon>Mycobacteriales</taxon>
        <taxon>Nocardiaceae</taxon>
        <taxon>Nocardia</taxon>
    </lineage>
</organism>
<dbReference type="AlphaFoldDB" id="A0A6G9YED8"/>
<accession>A0A6G9YED8</accession>
<proteinExistence type="predicted"/>
<dbReference type="Proteomes" id="UP000503540">
    <property type="component" value="Chromosome"/>
</dbReference>
<dbReference type="Pfam" id="PF02470">
    <property type="entry name" value="MlaD"/>
    <property type="match status" value="1"/>
</dbReference>
<dbReference type="KEGG" id="nah:F5544_17435"/>
<gene>
    <name evidence="4" type="ORF">F5544_17435</name>
</gene>
<evidence type="ECO:0000256" key="1">
    <source>
        <dbReference type="SAM" id="Phobius"/>
    </source>
</evidence>